<evidence type="ECO:0000313" key="3">
    <source>
        <dbReference type="Proteomes" id="UP000192760"/>
    </source>
</evidence>
<reference evidence="1" key="3">
    <citation type="submission" date="2020-02" db="EMBL/GenBank/DDBJ databases">
        <authorList>
            <person name="Matsumoto Y."/>
            <person name="Kinjo T."/>
            <person name="Motooka D."/>
            <person name="Nabeya D."/>
            <person name="Jung N."/>
            <person name="Uechi K."/>
            <person name="Horii T."/>
            <person name="Iida T."/>
            <person name="Fujita J."/>
            <person name="Nakamura S."/>
        </authorList>
    </citation>
    <scope>NUCLEOTIDE SEQUENCE</scope>
    <source>
        <strain evidence="1">JCM 18113</strain>
    </source>
</reference>
<dbReference type="RefSeq" id="WP_083094784.1">
    <property type="nucleotide sequence ID" value="NZ_AP022590.1"/>
</dbReference>
<dbReference type="AlphaFoldDB" id="A0A1X0FXW5"/>
<organism evidence="2 3">
    <name type="scientific">Mycobacterium mantenii</name>
    <dbReference type="NCBI Taxonomy" id="560555"/>
    <lineage>
        <taxon>Bacteria</taxon>
        <taxon>Bacillati</taxon>
        <taxon>Actinomycetota</taxon>
        <taxon>Actinomycetes</taxon>
        <taxon>Mycobacteriales</taxon>
        <taxon>Mycobacteriaceae</taxon>
        <taxon>Mycobacterium</taxon>
        <taxon>Mycobacterium avium complex (MAC)</taxon>
    </lineage>
</organism>
<name>A0A1X0FXW5_MYCNT</name>
<keyword evidence="4" id="KW-1185">Reference proteome</keyword>
<gene>
    <name evidence="2" type="ORF">BST30_10320</name>
    <name evidence="1" type="ORF">MMAN_06480</name>
</gene>
<accession>A0A1X0FXW5</accession>
<sequence length="122" mass="13479">MAKEDPTVRKRLSADAALKRNQQIITLFLAKESVRDIAVATGASRMSVHRVIKAYQAALDRPAADDPDFDEDEDAELGALAAKLTPQLSCEDVQTGEQWDALNDLEKFRWAHLPADHPARAV</sequence>
<dbReference type="Proteomes" id="UP000465812">
    <property type="component" value="Chromosome"/>
</dbReference>
<dbReference type="EMBL" id="MVHW01000009">
    <property type="protein sequence ID" value="ORB06359.1"/>
    <property type="molecule type" value="Genomic_DNA"/>
</dbReference>
<proteinExistence type="predicted"/>
<protein>
    <submittedName>
        <fullName evidence="2">Uncharacterized protein</fullName>
    </submittedName>
</protein>
<reference evidence="2 3" key="1">
    <citation type="submission" date="2017-02" db="EMBL/GenBank/DDBJ databases">
        <title>The new phylogeny of genus Mycobacterium.</title>
        <authorList>
            <person name="Tortoli E."/>
            <person name="Trovato A."/>
            <person name="Cirillo D.M."/>
        </authorList>
    </citation>
    <scope>NUCLEOTIDE SEQUENCE [LARGE SCALE GENOMIC DNA]</scope>
    <source>
        <strain evidence="2 3">DSM 45255</strain>
    </source>
</reference>
<dbReference type="EMBL" id="AP022590">
    <property type="protein sequence ID" value="BBY36514.1"/>
    <property type="molecule type" value="Genomic_DNA"/>
</dbReference>
<dbReference type="Pfam" id="PF13384">
    <property type="entry name" value="HTH_23"/>
    <property type="match status" value="1"/>
</dbReference>
<reference evidence="1 4" key="2">
    <citation type="journal article" date="2019" name="Emerg. Microbes Infect.">
        <title>Comprehensive subspecies identification of 175 nontuberculous mycobacteria species based on 7547 genomic profiles.</title>
        <authorList>
            <person name="Matsumoto Y."/>
            <person name="Kinjo T."/>
            <person name="Motooka D."/>
            <person name="Nabeya D."/>
            <person name="Jung N."/>
            <person name="Uechi K."/>
            <person name="Horii T."/>
            <person name="Iida T."/>
            <person name="Fujita J."/>
            <person name="Nakamura S."/>
        </authorList>
    </citation>
    <scope>NUCLEOTIDE SEQUENCE [LARGE SCALE GENOMIC DNA]</scope>
    <source>
        <strain evidence="1 4">JCM 18113</strain>
    </source>
</reference>
<evidence type="ECO:0000313" key="2">
    <source>
        <dbReference type="EMBL" id="ORB06359.1"/>
    </source>
</evidence>
<evidence type="ECO:0000313" key="4">
    <source>
        <dbReference type="Proteomes" id="UP000465812"/>
    </source>
</evidence>
<evidence type="ECO:0000313" key="1">
    <source>
        <dbReference type="EMBL" id="BBY36514.1"/>
    </source>
</evidence>
<dbReference type="Proteomes" id="UP000192760">
    <property type="component" value="Unassembled WGS sequence"/>
</dbReference>